<comment type="caution">
    <text evidence="10">The sequence shown here is derived from an EMBL/GenBank/DDBJ whole genome shotgun (WGS) entry which is preliminary data.</text>
</comment>
<keyword evidence="7 9" id="KW-0862">Zinc</keyword>
<feature type="binding site" evidence="9">
    <location>
        <position position="44"/>
    </location>
    <ligand>
        <name>Zn(2+)</name>
        <dbReference type="ChEBI" id="CHEBI:29105"/>
    </ligand>
</feature>
<dbReference type="RefSeq" id="WP_048193213.1">
    <property type="nucleotide sequence ID" value="NZ_CAAGSM010000007.1"/>
</dbReference>
<dbReference type="EMBL" id="JRHO01000005">
    <property type="protein sequence ID" value="KGK99475.1"/>
    <property type="molecule type" value="Genomic_DNA"/>
</dbReference>
<evidence type="ECO:0000256" key="5">
    <source>
        <dbReference type="ARBA" id="ARBA00022695"/>
    </source>
</evidence>
<evidence type="ECO:0000313" key="10">
    <source>
        <dbReference type="EMBL" id="KGK99475.1"/>
    </source>
</evidence>
<keyword evidence="5 9" id="KW-0548">Nucleotidyltransferase</keyword>
<comment type="similarity">
    <text evidence="9">Belongs to the archaeal Rpo10/eukaryotic RPB10 RNA polymerase subunit family.</text>
</comment>
<evidence type="ECO:0000256" key="7">
    <source>
        <dbReference type="ARBA" id="ARBA00022833"/>
    </source>
</evidence>
<evidence type="ECO:0000313" key="11">
    <source>
        <dbReference type="Proteomes" id="UP000029859"/>
    </source>
</evidence>
<dbReference type="PANTHER" id="PTHR23431:SF3">
    <property type="entry name" value="DNA-DIRECTED RNA POLYMERASES I, II, AND III SUBUNIT RPABC5"/>
    <property type="match status" value="1"/>
</dbReference>
<keyword evidence="3 9" id="KW-0963">Cytoplasm</keyword>
<sequence length="62" mass="7214">MIPVRCFTCGKVIAGSWEEYTRRVKDGEDPAVVLDDLNFTRYCCRRMFLAHVNLVDIMAPYQ</sequence>
<dbReference type="GO" id="GO:0008270">
    <property type="term" value="F:zinc ion binding"/>
    <property type="evidence" value="ECO:0007669"/>
    <property type="project" value="UniProtKB-UniRule"/>
</dbReference>
<dbReference type="GO" id="GO:0000428">
    <property type="term" value="C:DNA-directed RNA polymerase complex"/>
    <property type="evidence" value="ECO:0007669"/>
    <property type="project" value="UniProtKB-KW"/>
</dbReference>
<dbReference type="PROSITE" id="PS01112">
    <property type="entry name" value="RNA_POL_N_8KD"/>
    <property type="match status" value="1"/>
</dbReference>
<evidence type="ECO:0000256" key="3">
    <source>
        <dbReference type="ARBA" id="ARBA00022490"/>
    </source>
</evidence>
<protein>
    <recommendedName>
        <fullName evidence="9">DNA-directed RNA polymerase subunit Rpo10</fullName>
        <ecNumber evidence="9">2.7.7.6</ecNumber>
    </recommendedName>
    <alternativeName>
        <fullName evidence="9">DNA-directed RNA polymerase subunit N</fullName>
    </alternativeName>
</protein>
<name>A0A099T2Q4_METMT</name>
<comment type="subcellular location">
    <subcellularLocation>
        <location evidence="1 9">Cytoplasm</location>
    </subcellularLocation>
</comment>
<keyword evidence="11" id="KW-1185">Reference proteome</keyword>
<gene>
    <name evidence="9" type="primary">rpo10</name>
    <name evidence="9" type="synonym">rpoN</name>
    <name evidence="10" type="ORF">LI82_01590</name>
</gene>
<evidence type="ECO:0000256" key="2">
    <source>
        <dbReference type="ARBA" id="ARBA00022478"/>
    </source>
</evidence>
<evidence type="ECO:0000256" key="4">
    <source>
        <dbReference type="ARBA" id="ARBA00022679"/>
    </source>
</evidence>
<dbReference type="GO" id="GO:0006351">
    <property type="term" value="P:DNA-templated transcription"/>
    <property type="evidence" value="ECO:0007669"/>
    <property type="project" value="UniProtKB-UniRule"/>
</dbReference>
<dbReference type="InterPro" id="IPR000268">
    <property type="entry name" value="RPABC5/Rpb10"/>
</dbReference>
<dbReference type="Pfam" id="PF01194">
    <property type="entry name" value="RNA_pol_N"/>
    <property type="match status" value="1"/>
</dbReference>
<dbReference type="InterPro" id="IPR020789">
    <property type="entry name" value="RNA_pol_suN_Zn-BS"/>
</dbReference>
<dbReference type="PIRSF" id="PIRSF005653">
    <property type="entry name" value="RNA_pol_N/8_sub"/>
    <property type="match status" value="1"/>
</dbReference>
<feature type="binding site" evidence="9">
    <location>
        <position position="43"/>
    </location>
    <ligand>
        <name>Zn(2+)</name>
        <dbReference type="ChEBI" id="CHEBI:29105"/>
    </ligand>
</feature>
<dbReference type="HAMAP" id="MF_00250">
    <property type="entry name" value="RNApol_arch_Rpo10"/>
    <property type="match status" value="1"/>
</dbReference>
<dbReference type="GO" id="GO:0003677">
    <property type="term" value="F:DNA binding"/>
    <property type="evidence" value="ECO:0007669"/>
    <property type="project" value="InterPro"/>
</dbReference>
<accession>A0A099T2Q4</accession>
<evidence type="ECO:0000256" key="9">
    <source>
        <dbReference type="HAMAP-Rule" id="MF_00250"/>
    </source>
</evidence>
<dbReference type="Gene3D" id="1.10.10.60">
    <property type="entry name" value="Homeodomain-like"/>
    <property type="match status" value="1"/>
</dbReference>
<keyword evidence="4 9" id="KW-0808">Transferase</keyword>
<comment type="cofactor">
    <cofactor evidence="9">
        <name>Zn(2+)</name>
        <dbReference type="ChEBI" id="CHEBI:29105"/>
    </cofactor>
    <text evidence="9">Binds 1 zinc ion.</text>
</comment>
<dbReference type="AlphaFoldDB" id="A0A099T2Q4"/>
<keyword evidence="2 9" id="KW-0240">DNA-directed RNA polymerase</keyword>
<evidence type="ECO:0000256" key="1">
    <source>
        <dbReference type="ARBA" id="ARBA00004496"/>
    </source>
</evidence>
<comment type="function">
    <text evidence="9">DNA-dependent RNA polymerase (RNAP) catalyzes the transcription of DNA into RNA using the four ribonucleoside triphosphates as substrates.</text>
</comment>
<organism evidence="10 11">
    <name type="scientific">Methanococcoides methylutens</name>
    <dbReference type="NCBI Taxonomy" id="2226"/>
    <lineage>
        <taxon>Archaea</taxon>
        <taxon>Methanobacteriati</taxon>
        <taxon>Methanobacteriota</taxon>
        <taxon>Stenosarchaea group</taxon>
        <taxon>Methanomicrobia</taxon>
        <taxon>Methanosarcinales</taxon>
        <taxon>Methanosarcinaceae</taxon>
        <taxon>Methanococcoides</taxon>
    </lineage>
</organism>
<evidence type="ECO:0000256" key="6">
    <source>
        <dbReference type="ARBA" id="ARBA00022723"/>
    </source>
</evidence>
<dbReference type="NCBIfam" id="NF003089">
    <property type="entry name" value="PRK04016.1"/>
    <property type="match status" value="1"/>
</dbReference>
<comment type="catalytic activity">
    <reaction evidence="9">
        <text>RNA(n) + a ribonucleoside 5'-triphosphate = RNA(n+1) + diphosphate</text>
        <dbReference type="Rhea" id="RHEA:21248"/>
        <dbReference type="Rhea" id="RHEA-COMP:14527"/>
        <dbReference type="Rhea" id="RHEA-COMP:17342"/>
        <dbReference type="ChEBI" id="CHEBI:33019"/>
        <dbReference type="ChEBI" id="CHEBI:61557"/>
        <dbReference type="ChEBI" id="CHEBI:140395"/>
        <dbReference type="EC" id="2.7.7.6"/>
    </reaction>
</comment>
<keyword evidence="8 9" id="KW-0804">Transcription</keyword>
<dbReference type="InterPro" id="IPR023580">
    <property type="entry name" value="RNA_pol_su_RPB10"/>
</dbReference>
<dbReference type="GO" id="GO:0003899">
    <property type="term" value="F:DNA-directed RNA polymerase activity"/>
    <property type="evidence" value="ECO:0007669"/>
    <property type="project" value="UniProtKB-UniRule"/>
</dbReference>
<dbReference type="Proteomes" id="UP000029859">
    <property type="component" value="Unassembled WGS sequence"/>
</dbReference>
<dbReference type="OrthoDB" id="371754at2157"/>
<proteinExistence type="inferred from homology"/>
<dbReference type="SUPFAM" id="SSF46924">
    <property type="entry name" value="RNA polymerase subunit RPB10"/>
    <property type="match status" value="1"/>
</dbReference>
<comment type="subunit">
    <text evidence="9">Part of the RNA polymerase complex.</text>
</comment>
<feature type="binding site" evidence="9">
    <location>
        <position position="9"/>
    </location>
    <ligand>
        <name>Zn(2+)</name>
        <dbReference type="ChEBI" id="CHEBI:29105"/>
    </ligand>
</feature>
<dbReference type="PANTHER" id="PTHR23431">
    <property type="entry name" value="DNA-DIRECTED RNA POLYMERASES I, II, AND III SUBUNIT RPABC5 FAMILY MEMBER"/>
    <property type="match status" value="1"/>
</dbReference>
<dbReference type="FunFam" id="1.10.10.60:FF:000335">
    <property type="entry name" value="DNA-directed RNA polymerase subunit N, putative"/>
    <property type="match status" value="1"/>
</dbReference>
<keyword evidence="6 9" id="KW-0479">Metal-binding</keyword>
<evidence type="ECO:0000256" key="8">
    <source>
        <dbReference type="ARBA" id="ARBA00023163"/>
    </source>
</evidence>
<dbReference type="GO" id="GO:0005737">
    <property type="term" value="C:cytoplasm"/>
    <property type="evidence" value="ECO:0007669"/>
    <property type="project" value="UniProtKB-SubCell"/>
</dbReference>
<dbReference type="GeneID" id="69199422"/>
<reference evidence="10 11" key="1">
    <citation type="submission" date="2014-09" db="EMBL/GenBank/DDBJ databases">
        <title>Draft genome sequence of an obligately methylotrophic methanogen, Methanococcoides methylutens, isolated from marine sediment.</title>
        <authorList>
            <person name="Guan Y."/>
            <person name="Ngugi D.K."/>
            <person name="Blom J."/>
            <person name="Ali S."/>
            <person name="Ferry J.G."/>
            <person name="Stingl U."/>
        </authorList>
    </citation>
    <scope>NUCLEOTIDE SEQUENCE [LARGE SCALE GENOMIC DNA]</scope>
    <source>
        <strain evidence="10 11">DSM 2657</strain>
    </source>
</reference>
<feature type="binding site" evidence="9">
    <location>
        <position position="6"/>
    </location>
    <ligand>
        <name>Zn(2+)</name>
        <dbReference type="ChEBI" id="CHEBI:29105"/>
    </ligand>
</feature>
<dbReference type="EC" id="2.7.7.6" evidence="9"/>